<keyword evidence="4" id="KW-1015">Disulfide bond</keyword>
<evidence type="ECO:0000256" key="4">
    <source>
        <dbReference type="ARBA" id="ARBA00023157"/>
    </source>
</evidence>
<evidence type="ECO:0000256" key="3">
    <source>
        <dbReference type="ARBA" id="ARBA00022833"/>
    </source>
</evidence>
<proteinExistence type="predicted"/>
<dbReference type="InterPro" id="IPR000884">
    <property type="entry name" value="TSP1_rpt"/>
</dbReference>
<evidence type="ECO:0000256" key="5">
    <source>
        <dbReference type="ARBA" id="ARBA00023180"/>
    </source>
</evidence>
<feature type="region of interest" description="Disordered" evidence="6">
    <location>
        <begin position="1"/>
        <end position="80"/>
    </location>
</feature>
<evidence type="ECO:0000313" key="8">
    <source>
        <dbReference type="EMBL" id="CAD7413736.1"/>
    </source>
</evidence>
<dbReference type="InterPro" id="IPR041645">
    <property type="entry name" value="ADAMTS_CR_2"/>
</dbReference>
<dbReference type="AlphaFoldDB" id="A0A7R9DFC6"/>
<evidence type="ECO:0000259" key="7">
    <source>
        <dbReference type="Pfam" id="PF17771"/>
    </source>
</evidence>
<gene>
    <name evidence="8" type="ORF">TPSB3V08_LOCUS9215</name>
</gene>
<accession>A0A7R9DFC6</accession>
<organism evidence="8">
    <name type="scientific">Timema poppense</name>
    <name type="common">Walking stick</name>
    <dbReference type="NCBI Taxonomy" id="170557"/>
    <lineage>
        <taxon>Eukaryota</taxon>
        <taxon>Metazoa</taxon>
        <taxon>Ecdysozoa</taxon>
        <taxon>Arthropoda</taxon>
        <taxon>Hexapoda</taxon>
        <taxon>Insecta</taxon>
        <taxon>Pterygota</taxon>
        <taxon>Neoptera</taxon>
        <taxon>Polyneoptera</taxon>
        <taxon>Phasmatodea</taxon>
        <taxon>Timematodea</taxon>
        <taxon>Timematoidea</taxon>
        <taxon>Timematidae</taxon>
        <taxon>Timema</taxon>
    </lineage>
</organism>
<dbReference type="GO" id="GO:0016787">
    <property type="term" value="F:hydrolase activity"/>
    <property type="evidence" value="ECO:0007669"/>
    <property type="project" value="UniProtKB-KW"/>
</dbReference>
<dbReference type="EMBL" id="OD007162">
    <property type="protein sequence ID" value="CAD7413736.1"/>
    <property type="molecule type" value="Genomic_DNA"/>
</dbReference>
<dbReference type="Gene3D" id="3.40.1620.60">
    <property type="match status" value="1"/>
</dbReference>
<evidence type="ECO:0000256" key="6">
    <source>
        <dbReference type="SAM" id="MobiDB-lite"/>
    </source>
</evidence>
<keyword evidence="1" id="KW-0479">Metal-binding</keyword>
<keyword evidence="5" id="KW-0325">Glycoprotein</keyword>
<name>A0A7R9DFC6_TIMPO</name>
<dbReference type="Pfam" id="PF17771">
    <property type="entry name" value="ADAMTS_CR_2"/>
    <property type="match status" value="1"/>
</dbReference>
<feature type="domain" description="ADAMTS cysteine-rich" evidence="7">
    <location>
        <begin position="87"/>
        <end position="128"/>
    </location>
</feature>
<evidence type="ECO:0000256" key="2">
    <source>
        <dbReference type="ARBA" id="ARBA00022801"/>
    </source>
</evidence>
<evidence type="ECO:0000256" key="1">
    <source>
        <dbReference type="ARBA" id="ARBA00022723"/>
    </source>
</evidence>
<protein>
    <recommendedName>
        <fullName evidence="7">ADAMTS cysteine-rich domain-containing protein</fullName>
    </recommendedName>
</protein>
<dbReference type="GO" id="GO:0046872">
    <property type="term" value="F:metal ion binding"/>
    <property type="evidence" value="ECO:0007669"/>
    <property type="project" value="UniProtKB-KW"/>
</dbReference>
<sequence>MARNVNKHSVSSGDIARNVNKHSLSSGDIARNVNKHSESSGDIARNVNKHSVSSGDIERNVNKHSVSSGDMARNVNKHSVSSGDIARNDICENLKCRTPHRSGFYFAGPALEGTSCGTGKWCQGGICVPMKNKKPVKVVKGGWSKWQLGECSSGCTLKSKAEVSCSNATLYDSNALLNMFKRTKCCNIGFQSRRRTCDNPKPVNTEEGCEGPSFDKVLCKDDKSCGNRSPHITHCEEYNCFFPVAVQERQEVHSCPVTVILAHCLLPVAVQEIQEVHSCPVTVTLAHCLLPVAVQESQEVHSIPVMVTLAHCLLPVAVQETQEVHSIPVMVTLAHCLLPVAVQESQEVHSIPVMVTLAHCLLPVAVQETQEVHSIPVMVTLAHCLLPVAVQESQEVHSIPVMVTLAHCLLPVAVQETQEVHSIPVMLCKKAKRRTAAQYGTTACGQFSKLLPELDPGGAGLQAPHEEARLWMGCAVFCRRKDTGTYYTPRLELNDLGVDPYFPDGTWCHNDGTNNYYCLHHHCLPEVQRDLDILQRSGAKQGSSLTLTDYTMTLSYKLHHSGTKQGISLTLTDYTMTLSYAREKEGYINRKCPRICVEGEWTTILEKTTLSTPDRDSNLYLPVIGSEAYCKSSALDHATTKAVTGELNNEFGDVISFYRRI</sequence>
<dbReference type="PROSITE" id="PS50092">
    <property type="entry name" value="TSP1"/>
    <property type="match status" value="1"/>
</dbReference>
<keyword evidence="2" id="KW-0378">Hydrolase</keyword>
<reference evidence="8" key="1">
    <citation type="submission" date="2020-11" db="EMBL/GenBank/DDBJ databases">
        <authorList>
            <person name="Tran Van P."/>
        </authorList>
    </citation>
    <scope>NUCLEOTIDE SEQUENCE</scope>
</reference>
<keyword evidence="3" id="KW-0862">Zinc</keyword>